<evidence type="ECO:0000256" key="1">
    <source>
        <dbReference type="ARBA" id="ARBA00004141"/>
    </source>
</evidence>
<dbReference type="KEGG" id="vg:15613020"/>
<evidence type="ECO:0000313" key="8">
    <source>
        <dbReference type="Proteomes" id="UP000792220"/>
    </source>
</evidence>
<evidence type="ECO:0000256" key="4">
    <source>
        <dbReference type="ARBA" id="ARBA00023136"/>
    </source>
</evidence>
<dbReference type="GO" id="GO:0016020">
    <property type="term" value="C:membrane"/>
    <property type="evidence" value="ECO:0007669"/>
    <property type="project" value="UniProtKB-SubCell"/>
</dbReference>
<keyword evidence="2 5" id="KW-0812">Transmembrane</keyword>
<dbReference type="PANTHER" id="PTHR46953">
    <property type="entry name" value="G-PROTEIN COUPLED RECEPTOR MTH-LIKE 1-RELATED"/>
    <property type="match status" value="1"/>
</dbReference>
<dbReference type="OrthoDB" id="34420at10239"/>
<proteinExistence type="predicted"/>
<dbReference type="GO" id="GO:0007166">
    <property type="term" value="P:cell surface receptor signaling pathway"/>
    <property type="evidence" value="ECO:0007669"/>
    <property type="project" value="InterPro"/>
</dbReference>
<evidence type="ECO:0000256" key="2">
    <source>
        <dbReference type="ARBA" id="ARBA00022692"/>
    </source>
</evidence>
<dbReference type="Gene3D" id="1.20.1070.10">
    <property type="entry name" value="Rhodopsin 7-helix transmembrane proteins"/>
    <property type="match status" value="1"/>
</dbReference>
<dbReference type="RefSeq" id="YP_008004100.1">
    <property type="nucleotide sequence ID" value="NC_021248.1"/>
</dbReference>
<dbReference type="InterPro" id="IPR017981">
    <property type="entry name" value="GPCR_2-like_7TM"/>
</dbReference>
<evidence type="ECO:0000256" key="3">
    <source>
        <dbReference type="ARBA" id="ARBA00022989"/>
    </source>
</evidence>
<evidence type="ECO:0000313" key="7">
    <source>
        <dbReference type="EMBL" id="CCU55598.1"/>
    </source>
</evidence>
<feature type="transmembrane region" description="Helical" evidence="5">
    <location>
        <begin position="65"/>
        <end position="84"/>
    </location>
</feature>
<feature type="domain" description="G-protein coupled receptors family 2 profile 2" evidence="6">
    <location>
        <begin position="1"/>
        <end position="132"/>
    </location>
</feature>
<accession>A0A916KPE7</accession>
<feature type="transmembrane region" description="Helical" evidence="5">
    <location>
        <begin position="175"/>
        <end position="196"/>
    </location>
</feature>
<dbReference type="PROSITE" id="PS50261">
    <property type="entry name" value="G_PROTEIN_RECEP_F2_4"/>
    <property type="match status" value="1"/>
</dbReference>
<dbReference type="PANTHER" id="PTHR46953:SF1">
    <property type="entry name" value="G-PROTEIN COUPLED RECEPTOR MTH-LIKE 1-RELATED"/>
    <property type="match status" value="1"/>
</dbReference>
<keyword evidence="4 5" id="KW-0472">Membrane</keyword>
<organism evidence="7 8">
    <name type="scientific">Choristoneura biennis entomopoxvirus</name>
    <name type="common">CbEPV</name>
    <dbReference type="NCBI Taxonomy" id="10288"/>
    <lineage>
        <taxon>Viruses</taxon>
        <taxon>Varidnaviria</taxon>
        <taxon>Bamfordvirae</taxon>
        <taxon>Nucleocytoviricota</taxon>
        <taxon>Pokkesviricetes</taxon>
        <taxon>Chitovirales</taxon>
        <taxon>Poxviridae</taxon>
        <taxon>Entomopoxvirinae</taxon>
        <taxon>Betaentomopoxvirus</taxon>
        <taxon>Betaentomopoxvirus cbiennis</taxon>
    </lineage>
</organism>
<gene>
    <name evidence="7" type="ORF">CHBEV_030</name>
</gene>
<dbReference type="GeneID" id="15613020"/>
<organismHost>
    <name type="scientific">Choristoneura fumiferana</name>
    <name type="common">Spruce budworm moth</name>
    <name type="synonym">Archips fumiferana</name>
    <dbReference type="NCBI Taxonomy" id="7141"/>
</organismHost>
<feature type="transmembrane region" description="Helical" evidence="5">
    <location>
        <begin position="111"/>
        <end position="133"/>
    </location>
</feature>
<sequence length="205" mass="24455">MVYIFNLFMAFLLLILMQLLDFEASECIILSSMVYFFLISSFSWLNVICFNIWKNTTTYNNNKLLGYLYGIIIPTIMTALLIILNEMDMQDYPWVITPQMGCFLIDIQQFIYLYIPLLILIFINGVFYTLTIFNINHKNICYNHITIKIIIKLTIIMGLNWIFEILSFIFPDYKIWYITDIFNCLIGLWLFIILICEKYINKIKI</sequence>
<evidence type="ECO:0000256" key="5">
    <source>
        <dbReference type="SAM" id="Phobius"/>
    </source>
</evidence>
<feature type="transmembrane region" description="Helical" evidence="5">
    <location>
        <begin position="34"/>
        <end position="53"/>
    </location>
</feature>
<dbReference type="EMBL" id="HF679132">
    <property type="protein sequence ID" value="CCU55598.1"/>
    <property type="molecule type" value="Genomic_DNA"/>
</dbReference>
<keyword evidence="3 5" id="KW-1133">Transmembrane helix</keyword>
<reference evidence="7" key="1">
    <citation type="journal article" date="2013" name="J. Virol.">
        <title>New Insights into the Evolution of Entomopoxvirinae from the Complete Genome Sequences of Four Entomopoxviruses Infecting Adoxophyes honmai, Choristoneura biennis, Choristoneura rosaceana, and Mythimna separata.</title>
        <authorList>
            <person name="Theze J."/>
            <person name="Takatsuka J."/>
            <person name="Li Z."/>
            <person name="Gallais J."/>
            <person name="Doucet D."/>
            <person name="Arif B."/>
            <person name="Nakai M."/>
            <person name="Herniou E.A."/>
        </authorList>
    </citation>
    <scope>NUCLEOTIDE SEQUENCE</scope>
</reference>
<keyword evidence="8" id="KW-1185">Reference proteome</keyword>
<feature type="transmembrane region" description="Helical" evidence="5">
    <location>
        <begin position="145"/>
        <end position="163"/>
    </location>
</feature>
<name>A0A916KPE7_CBEPV</name>
<evidence type="ECO:0000259" key="6">
    <source>
        <dbReference type="PROSITE" id="PS50261"/>
    </source>
</evidence>
<comment type="subcellular location">
    <subcellularLocation>
        <location evidence="1">Membrane</location>
        <topology evidence="1">Multi-pass membrane protein</topology>
    </subcellularLocation>
</comment>
<dbReference type="InterPro" id="IPR052808">
    <property type="entry name" value="GPCR_Mth-like"/>
</dbReference>
<dbReference type="Proteomes" id="UP000792220">
    <property type="component" value="Genome"/>
</dbReference>
<protein>
    <recommendedName>
        <fullName evidence="6">G-protein coupled receptors family 2 profile 2 domain-containing protein</fullName>
    </recommendedName>
</protein>
<dbReference type="GO" id="GO:0004888">
    <property type="term" value="F:transmembrane signaling receptor activity"/>
    <property type="evidence" value="ECO:0007669"/>
    <property type="project" value="InterPro"/>
</dbReference>